<gene>
    <name evidence="1" type="ORF">SAMN04487860_10795</name>
</gene>
<dbReference type="EMBL" id="FRCT01000007">
    <property type="protein sequence ID" value="SHM60023.1"/>
    <property type="molecule type" value="Genomic_DNA"/>
</dbReference>
<evidence type="ECO:0000313" key="2">
    <source>
        <dbReference type="Proteomes" id="UP000184394"/>
    </source>
</evidence>
<name>A0A1M7K4W0_RUMFL</name>
<protein>
    <submittedName>
        <fullName evidence="1">Uncharacterized protein</fullName>
    </submittedName>
</protein>
<proteinExistence type="predicted"/>
<dbReference type="RefSeq" id="WP_207647098.1">
    <property type="nucleotide sequence ID" value="NZ_FRCT01000007.1"/>
</dbReference>
<organism evidence="1 2">
    <name type="scientific">Ruminococcus flavefaciens</name>
    <dbReference type="NCBI Taxonomy" id="1265"/>
    <lineage>
        <taxon>Bacteria</taxon>
        <taxon>Bacillati</taxon>
        <taxon>Bacillota</taxon>
        <taxon>Clostridia</taxon>
        <taxon>Eubacteriales</taxon>
        <taxon>Oscillospiraceae</taxon>
        <taxon>Ruminococcus</taxon>
    </lineage>
</organism>
<dbReference type="Proteomes" id="UP000184394">
    <property type="component" value="Unassembled WGS sequence"/>
</dbReference>
<evidence type="ECO:0000313" key="1">
    <source>
        <dbReference type="EMBL" id="SHM60023.1"/>
    </source>
</evidence>
<accession>A0A1M7K4W0</accession>
<dbReference type="AlphaFoldDB" id="A0A1M7K4W0"/>
<sequence>MKKPDRTYRGDVHYIGNSSGDTEEFKIGEITVTVTKTKDDELLIMNRTPFHM</sequence>
<reference evidence="1 2" key="1">
    <citation type="submission" date="2016-11" db="EMBL/GenBank/DDBJ databases">
        <authorList>
            <person name="Jaros S."/>
            <person name="Januszkiewicz K."/>
            <person name="Wedrychowicz H."/>
        </authorList>
    </citation>
    <scope>NUCLEOTIDE SEQUENCE [LARGE SCALE GENOMIC DNA]</scope>
    <source>
        <strain evidence="1 2">Y1</strain>
    </source>
</reference>